<evidence type="ECO:0000313" key="3">
    <source>
        <dbReference type="Proteomes" id="UP001178461"/>
    </source>
</evidence>
<feature type="compositionally biased region" description="Basic and acidic residues" evidence="1">
    <location>
        <begin position="11"/>
        <end position="20"/>
    </location>
</feature>
<evidence type="ECO:0000256" key="1">
    <source>
        <dbReference type="SAM" id="MobiDB-lite"/>
    </source>
</evidence>
<gene>
    <name evidence="2" type="ORF">PODLI_1B019964</name>
</gene>
<proteinExistence type="predicted"/>
<sequence>MSGEQNPERGASSERPDSGRKSRHLPYISAAWADALTSALPDVGTTQGTLNDVPDALAVLLTLHILQGTYGTHMRGRCGTQ</sequence>
<dbReference type="AlphaFoldDB" id="A0AA35LLJ5"/>
<organism evidence="2 3">
    <name type="scientific">Podarcis lilfordi</name>
    <name type="common">Lilford's wall lizard</name>
    <dbReference type="NCBI Taxonomy" id="74358"/>
    <lineage>
        <taxon>Eukaryota</taxon>
        <taxon>Metazoa</taxon>
        <taxon>Chordata</taxon>
        <taxon>Craniata</taxon>
        <taxon>Vertebrata</taxon>
        <taxon>Euteleostomi</taxon>
        <taxon>Lepidosauria</taxon>
        <taxon>Squamata</taxon>
        <taxon>Bifurcata</taxon>
        <taxon>Unidentata</taxon>
        <taxon>Episquamata</taxon>
        <taxon>Laterata</taxon>
        <taxon>Lacertibaenia</taxon>
        <taxon>Lacertidae</taxon>
        <taxon>Podarcis</taxon>
    </lineage>
</organism>
<evidence type="ECO:0000313" key="2">
    <source>
        <dbReference type="EMBL" id="CAI5798348.1"/>
    </source>
</evidence>
<protein>
    <submittedName>
        <fullName evidence="2">Uncharacterized protein</fullName>
    </submittedName>
</protein>
<feature type="region of interest" description="Disordered" evidence="1">
    <location>
        <begin position="1"/>
        <end position="24"/>
    </location>
</feature>
<dbReference type="EMBL" id="OX395143">
    <property type="protein sequence ID" value="CAI5798348.1"/>
    <property type="molecule type" value="Genomic_DNA"/>
</dbReference>
<accession>A0AA35LLJ5</accession>
<keyword evidence="3" id="KW-1185">Reference proteome</keyword>
<name>A0AA35LLJ5_9SAUR</name>
<reference evidence="2" key="1">
    <citation type="submission" date="2022-12" db="EMBL/GenBank/DDBJ databases">
        <authorList>
            <person name="Alioto T."/>
            <person name="Alioto T."/>
            <person name="Gomez Garrido J."/>
        </authorList>
    </citation>
    <scope>NUCLEOTIDE SEQUENCE</scope>
</reference>
<dbReference type="Proteomes" id="UP001178461">
    <property type="component" value="Chromosome 16"/>
</dbReference>